<sequence>MRELLGVFPRNKGENWTRHHNQQTQNADKSVDETIESIVANATHVRKLQELNKKKEQKKAKIEFNHHATFPYSNCTKTKQQDAKKSFQLQNFNLAPSFVIRKRKLDDGVGRIIPDVLLPGMERCGQDSWKHLNPIDKASNMFPPKKCDKNITQSKVSPIPDFIAKDFPLNFADELTPLMVVKPKTIGSEPVSIAKTFHYQTKPNDCEEFLLDADVEEPFHFATAKKLAEFRFIIIDYININISLLSSVVERWSRNNSKVKLKQTRCREFNPLRRHSTTSISFNGKDS</sequence>
<evidence type="ECO:0000256" key="1">
    <source>
        <dbReference type="SAM" id="MobiDB-lite"/>
    </source>
</evidence>
<name>A0ABR0AMF6_9CRUS</name>
<keyword evidence="3" id="KW-1185">Reference proteome</keyword>
<gene>
    <name evidence="2" type="ORF">OUZ56_015312</name>
</gene>
<dbReference type="EMBL" id="JAOYFB010000038">
    <property type="protein sequence ID" value="KAK4026304.1"/>
    <property type="molecule type" value="Genomic_DNA"/>
</dbReference>
<comment type="caution">
    <text evidence="2">The sequence shown here is derived from an EMBL/GenBank/DDBJ whole genome shotgun (WGS) entry which is preliminary data.</text>
</comment>
<evidence type="ECO:0000313" key="2">
    <source>
        <dbReference type="EMBL" id="KAK4026304.1"/>
    </source>
</evidence>
<protein>
    <submittedName>
        <fullName evidence="2">Uncharacterized protein</fullName>
    </submittedName>
</protein>
<accession>A0ABR0AMF6</accession>
<reference evidence="2 3" key="1">
    <citation type="journal article" date="2023" name="Nucleic Acids Res.">
        <title>The hologenome of Daphnia magna reveals possible DNA methylation and microbiome-mediated evolution of the host genome.</title>
        <authorList>
            <person name="Chaturvedi A."/>
            <person name="Li X."/>
            <person name="Dhandapani V."/>
            <person name="Marshall H."/>
            <person name="Kissane S."/>
            <person name="Cuenca-Cambronero M."/>
            <person name="Asole G."/>
            <person name="Calvet F."/>
            <person name="Ruiz-Romero M."/>
            <person name="Marangio P."/>
            <person name="Guigo R."/>
            <person name="Rago D."/>
            <person name="Mirbahai L."/>
            <person name="Eastwood N."/>
            <person name="Colbourne J.K."/>
            <person name="Zhou J."/>
            <person name="Mallon E."/>
            <person name="Orsini L."/>
        </authorList>
    </citation>
    <scope>NUCLEOTIDE SEQUENCE [LARGE SCALE GENOMIC DNA]</scope>
    <source>
        <strain evidence="2">LRV0_1</strain>
    </source>
</reference>
<dbReference type="Proteomes" id="UP001234178">
    <property type="component" value="Unassembled WGS sequence"/>
</dbReference>
<feature type="region of interest" description="Disordered" evidence="1">
    <location>
        <begin position="1"/>
        <end position="30"/>
    </location>
</feature>
<proteinExistence type="predicted"/>
<evidence type="ECO:0000313" key="3">
    <source>
        <dbReference type="Proteomes" id="UP001234178"/>
    </source>
</evidence>
<organism evidence="2 3">
    <name type="scientific">Daphnia magna</name>
    <dbReference type="NCBI Taxonomy" id="35525"/>
    <lineage>
        <taxon>Eukaryota</taxon>
        <taxon>Metazoa</taxon>
        <taxon>Ecdysozoa</taxon>
        <taxon>Arthropoda</taxon>
        <taxon>Crustacea</taxon>
        <taxon>Branchiopoda</taxon>
        <taxon>Diplostraca</taxon>
        <taxon>Cladocera</taxon>
        <taxon>Anomopoda</taxon>
        <taxon>Daphniidae</taxon>
        <taxon>Daphnia</taxon>
    </lineage>
</organism>